<name>A0ABZ1ASL6_AROEV</name>
<organism evidence="1 2">
    <name type="scientific">Aromatoleum evansii</name>
    <name type="common">Azoarcus evansii</name>
    <dbReference type="NCBI Taxonomy" id="59406"/>
    <lineage>
        <taxon>Bacteria</taxon>
        <taxon>Pseudomonadati</taxon>
        <taxon>Pseudomonadota</taxon>
        <taxon>Betaproteobacteria</taxon>
        <taxon>Rhodocyclales</taxon>
        <taxon>Rhodocyclaceae</taxon>
        <taxon>Aromatoleum</taxon>
    </lineage>
</organism>
<evidence type="ECO:0000313" key="2">
    <source>
        <dbReference type="Proteomes" id="UP001626593"/>
    </source>
</evidence>
<evidence type="ECO:0000313" key="1">
    <source>
        <dbReference type="EMBL" id="WRL47991.1"/>
    </source>
</evidence>
<dbReference type="Gene3D" id="3.90.1680.10">
    <property type="entry name" value="SOS response associated peptidase-like"/>
    <property type="match status" value="1"/>
</dbReference>
<dbReference type="Pfam" id="PF02586">
    <property type="entry name" value="SRAP"/>
    <property type="match status" value="1"/>
</dbReference>
<dbReference type="InterPro" id="IPR036590">
    <property type="entry name" value="SRAP-like"/>
</dbReference>
<reference evidence="1 2" key="1">
    <citation type="submission" date="2023-12" db="EMBL/GenBank/DDBJ databases">
        <title>A. evansii MAY27, complete genome.</title>
        <authorList>
            <person name="Wang Y."/>
        </authorList>
    </citation>
    <scope>NUCLEOTIDE SEQUENCE [LARGE SCALE GENOMIC DNA]</scope>
    <source>
        <strain evidence="1 2">MAY27</strain>
    </source>
</reference>
<dbReference type="RefSeq" id="WP_407280341.1">
    <property type="nucleotide sequence ID" value="NZ_CP141259.1"/>
</dbReference>
<proteinExistence type="predicted"/>
<dbReference type="EMBL" id="CP141259">
    <property type="protein sequence ID" value="WRL47991.1"/>
    <property type="molecule type" value="Genomic_DNA"/>
</dbReference>
<accession>A0ABZ1ASL6</accession>
<protein>
    <submittedName>
        <fullName evidence="1">SOS response-associated peptidase family protein</fullName>
    </submittedName>
</protein>
<dbReference type="Proteomes" id="UP001626593">
    <property type="component" value="Chromosome"/>
</dbReference>
<keyword evidence="2" id="KW-1185">Reference proteome</keyword>
<gene>
    <name evidence="1" type="ORF">U5817_08120</name>
</gene>
<sequence length="58" mass="6134">MPVILAPDTYAVWLDPKGDLVTLQARLSPCADDVLALHPVGKAVGNVRNEGLGLIDPK</sequence>
<dbReference type="InterPro" id="IPR003738">
    <property type="entry name" value="SRAP"/>
</dbReference>
<dbReference type="SUPFAM" id="SSF143081">
    <property type="entry name" value="BB1717-like"/>
    <property type="match status" value="1"/>
</dbReference>